<dbReference type="GO" id="GO:0016787">
    <property type="term" value="F:hydrolase activity"/>
    <property type="evidence" value="ECO:0007669"/>
    <property type="project" value="UniProtKB-KW"/>
</dbReference>
<dbReference type="Pfam" id="PF01738">
    <property type="entry name" value="DLH"/>
    <property type="match status" value="1"/>
</dbReference>
<dbReference type="RefSeq" id="WP_219239247.1">
    <property type="nucleotide sequence ID" value="NZ_JAHWZX010000018.1"/>
</dbReference>
<evidence type="ECO:0000259" key="1">
    <source>
        <dbReference type="Pfam" id="PF01738"/>
    </source>
</evidence>
<organism evidence="2 3">
    <name type="scientific">Stakelama flava</name>
    <dbReference type="NCBI Taxonomy" id="2860338"/>
    <lineage>
        <taxon>Bacteria</taxon>
        <taxon>Pseudomonadati</taxon>
        <taxon>Pseudomonadota</taxon>
        <taxon>Alphaproteobacteria</taxon>
        <taxon>Sphingomonadales</taxon>
        <taxon>Sphingomonadaceae</taxon>
        <taxon>Stakelama</taxon>
    </lineage>
</organism>
<keyword evidence="3" id="KW-1185">Reference proteome</keyword>
<dbReference type="InterPro" id="IPR051049">
    <property type="entry name" value="Dienelactone_hydrolase-like"/>
</dbReference>
<accession>A0ABS6XPH7</accession>
<protein>
    <submittedName>
        <fullName evidence="2">Dienelactone hydrolase family protein</fullName>
    </submittedName>
</protein>
<dbReference type="PANTHER" id="PTHR46623">
    <property type="entry name" value="CARBOXYMETHYLENEBUTENOLIDASE-RELATED"/>
    <property type="match status" value="1"/>
</dbReference>
<keyword evidence="2" id="KW-0378">Hydrolase</keyword>
<gene>
    <name evidence="2" type="ORF">KY084_14750</name>
</gene>
<proteinExistence type="predicted"/>
<dbReference type="EMBL" id="JAHWZX010000018">
    <property type="protein sequence ID" value="MBW4332125.1"/>
    <property type="molecule type" value="Genomic_DNA"/>
</dbReference>
<feature type="domain" description="Dienelactone hydrolase" evidence="1">
    <location>
        <begin position="28"/>
        <end position="248"/>
    </location>
</feature>
<reference evidence="2 3" key="1">
    <citation type="submission" date="2021-07" db="EMBL/GenBank/DDBJ databases">
        <title>Stakelama flava sp. nov., a novel endophytic bacterium isolated from branch of Kandelia candel.</title>
        <authorList>
            <person name="Tuo L."/>
        </authorList>
    </citation>
    <scope>NUCLEOTIDE SEQUENCE [LARGE SCALE GENOMIC DNA]</scope>
    <source>
        <strain evidence="2 3">CBK3Z-3</strain>
    </source>
</reference>
<evidence type="ECO:0000313" key="2">
    <source>
        <dbReference type="EMBL" id="MBW4332125.1"/>
    </source>
</evidence>
<dbReference type="Proteomes" id="UP001197214">
    <property type="component" value="Unassembled WGS sequence"/>
</dbReference>
<dbReference type="InterPro" id="IPR002925">
    <property type="entry name" value="Dienelactn_hydro"/>
</dbReference>
<name>A0ABS6XPH7_9SPHN</name>
<dbReference type="PANTHER" id="PTHR46623:SF10">
    <property type="entry name" value="CARBOXYMETHYLENEBUTENOLIDASE HOMOLOG"/>
    <property type="match status" value="1"/>
</dbReference>
<evidence type="ECO:0000313" key="3">
    <source>
        <dbReference type="Proteomes" id="UP001197214"/>
    </source>
</evidence>
<comment type="caution">
    <text evidence="2">The sequence shown here is derived from an EMBL/GenBank/DDBJ whole genome shotgun (WGS) entry which is preliminary data.</text>
</comment>
<sequence>MPTTTMRKFVIQTPDGTCPIYLHMGTSANNNALPAIIMYMDGPGIRPAIHEIAARLAGEGYAVALPDLFYRGGAYEPVHVKAVWNDPERKAAHRANFMETATPSGVMADTKELIAALDRIEEIDASRIGVVGYCMGGRLALVAAATFPDRVAVAASYHGGGLATTKPDSPHLLAYRIRGRIYVAGAMADSNFNDEQKSVLETALTNAGVAHVVETYPAKHGWVPRDMPAHDAEQAERHWQTLVPLMDNVLQSQA</sequence>